<organism evidence="9 10">
    <name type="scientific">Niabella yanshanensis</name>
    <dbReference type="NCBI Taxonomy" id="577386"/>
    <lineage>
        <taxon>Bacteria</taxon>
        <taxon>Pseudomonadati</taxon>
        <taxon>Bacteroidota</taxon>
        <taxon>Chitinophagia</taxon>
        <taxon>Chitinophagales</taxon>
        <taxon>Chitinophagaceae</taxon>
        <taxon>Niabella</taxon>
    </lineage>
</organism>
<keyword evidence="10" id="KW-1185">Reference proteome</keyword>
<comment type="subcellular location">
    <subcellularLocation>
        <location evidence="1">Cell outer membrane</location>
    </subcellularLocation>
</comment>
<dbReference type="Pfam" id="PF07980">
    <property type="entry name" value="SusD_RagB"/>
    <property type="match status" value="1"/>
</dbReference>
<evidence type="ECO:0000256" key="5">
    <source>
        <dbReference type="ARBA" id="ARBA00023237"/>
    </source>
</evidence>
<name>A0ABZ0WAW8_9BACT</name>
<dbReference type="Proteomes" id="UP001325680">
    <property type="component" value="Chromosome"/>
</dbReference>
<evidence type="ECO:0000259" key="7">
    <source>
        <dbReference type="Pfam" id="PF07980"/>
    </source>
</evidence>
<evidence type="ECO:0000256" key="2">
    <source>
        <dbReference type="ARBA" id="ARBA00006275"/>
    </source>
</evidence>
<dbReference type="EMBL" id="CP139960">
    <property type="protein sequence ID" value="WQD39703.1"/>
    <property type="molecule type" value="Genomic_DNA"/>
</dbReference>
<comment type="similarity">
    <text evidence="2">Belongs to the SusD family.</text>
</comment>
<sequence>MKKKYFNIKFWISCTLISLSIFSACTKLKDTSYSQIISGGFSPTASDISALAGAAYVDWRGLLLQWNTVYRAQEVSADQMLTPARPNGWVDGGVYRRIHEHKWTTEDDIVVNVWTRAYQGITNCNRIIYQVQSSAIPVAPKDTSSLVAELKLLRASYYWMLCDMYGNVPIVDRFDVPAGYLPQQNTRREVYNFIVNDLLANIPKVTDEVSAKTYGKFNKWAGLTLLAKMYLNAQVYSGTPEWEKCKAVCDTIINFATTSGKITLEASQKSVFATENENSREIIFALPFDSKYVNEWNSFDVHMQTLQPQNQKTYNLQSSPWGGVCAVPQFISTFDPQDSRLTENYIFGQQFSAAGDSLFGSMGAFVGKPLAYRNYVAGVDQSEEVDGYRLGKFEIAMGATNRLSNDWPLLRYADVLMMKAECLLRTGDAPGAATLVTQVRQRAFRSNAAKAVVTGAQLLLGSGYDYGLRNHLTSTQEGGADVQYGRFLDELAWEFNQEARRRTDLIRFGVFTRKSWLSHSPNGDYRALFPIPKTEIDKNANLKQNPGYN</sequence>
<keyword evidence="4" id="KW-0472">Membrane</keyword>
<keyword evidence="3 6" id="KW-0732">Signal</keyword>
<feature type="domain" description="SusD-like N-terminal" evidence="8">
    <location>
        <begin position="96"/>
        <end position="231"/>
    </location>
</feature>
<dbReference type="PROSITE" id="PS51257">
    <property type="entry name" value="PROKAR_LIPOPROTEIN"/>
    <property type="match status" value="1"/>
</dbReference>
<dbReference type="Pfam" id="PF14322">
    <property type="entry name" value="SusD-like_3"/>
    <property type="match status" value="1"/>
</dbReference>
<dbReference type="InterPro" id="IPR011990">
    <property type="entry name" value="TPR-like_helical_dom_sf"/>
</dbReference>
<dbReference type="RefSeq" id="WP_114789123.1">
    <property type="nucleotide sequence ID" value="NZ_CP139960.1"/>
</dbReference>
<protein>
    <submittedName>
        <fullName evidence="9">RagB/SusD family nutrient uptake outer membrane protein</fullName>
    </submittedName>
</protein>
<evidence type="ECO:0000256" key="6">
    <source>
        <dbReference type="SAM" id="SignalP"/>
    </source>
</evidence>
<evidence type="ECO:0000256" key="4">
    <source>
        <dbReference type="ARBA" id="ARBA00023136"/>
    </source>
</evidence>
<proteinExistence type="inferred from homology"/>
<feature type="signal peptide" evidence="6">
    <location>
        <begin position="1"/>
        <end position="23"/>
    </location>
</feature>
<gene>
    <name evidence="9" type="ORF">U0035_06020</name>
</gene>
<dbReference type="Gene3D" id="1.25.40.390">
    <property type="match status" value="1"/>
</dbReference>
<accession>A0ABZ0WAW8</accession>
<dbReference type="SUPFAM" id="SSF48452">
    <property type="entry name" value="TPR-like"/>
    <property type="match status" value="1"/>
</dbReference>
<evidence type="ECO:0000256" key="3">
    <source>
        <dbReference type="ARBA" id="ARBA00022729"/>
    </source>
</evidence>
<keyword evidence="5" id="KW-0998">Cell outer membrane</keyword>
<dbReference type="InterPro" id="IPR012944">
    <property type="entry name" value="SusD_RagB_dom"/>
</dbReference>
<feature type="domain" description="RagB/SusD" evidence="7">
    <location>
        <begin position="281"/>
        <end position="548"/>
    </location>
</feature>
<feature type="chain" id="PRO_5045977341" evidence="6">
    <location>
        <begin position="24"/>
        <end position="549"/>
    </location>
</feature>
<reference evidence="9 10" key="1">
    <citation type="submission" date="2023-12" db="EMBL/GenBank/DDBJ databases">
        <title>Genome sequencing and assembly of bacterial species from a model synthetic community.</title>
        <authorList>
            <person name="Hogle S.L."/>
        </authorList>
    </citation>
    <scope>NUCLEOTIDE SEQUENCE [LARGE SCALE GENOMIC DNA]</scope>
    <source>
        <strain evidence="9 10">HAMBI_3031</strain>
    </source>
</reference>
<evidence type="ECO:0000259" key="8">
    <source>
        <dbReference type="Pfam" id="PF14322"/>
    </source>
</evidence>
<evidence type="ECO:0000313" key="10">
    <source>
        <dbReference type="Proteomes" id="UP001325680"/>
    </source>
</evidence>
<dbReference type="InterPro" id="IPR033985">
    <property type="entry name" value="SusD-like_N"/>
</dbReference>
<evidence type="ECO:0000313" key="9">
    <source>
        <dbReference type="EMBL" id="WQD39703.1"/>
    </source>
</evidence>
<evidence type="ECO:0000256" key="1">
    <source>
        <dbReference type="ARBA" id="ARBA00004442"/>
    </source>
</evidence>